<dbReference type="Proteomes" id="UP000002770">
    <property type="component" value="Unassembled WGS sequence"/>
</dbReference>
<evidence type="ECO:0000313" key="2">
    <source>
        <dbReference type="Proteomes" id="UP000002770"/>
    </source>
</evidence>
<dbReference type="InterPro" id="IPR011006">
    <property type="entry name" value="CheY-like_superfamily"/>
</dbReference>
<dbReference type="AlphaFoldDB" id="G9EPU7"/>
<evidence type="ECO:0000313" key="1">
    <source>
        <dbReference type="EMBL" id="EHL30731.1"/>
    </source>
</evidence>
<organism evidence="1 2">
    <name type="scientific">Legionella drancourtii LLAP12</name>
    <dbReference type="NCBI Taxonomy" id="658187"/>
    <lineage>
        <taxon>Bacteria</taxon>
        <taxon>Pseudomonadati</taxon>
        <taxon>Pseudomonadota</taxon>
        <taxon>Gammaproteobacteria</taxon>
        <taxon>Legionellales</taxon>
        <taxon>Legionellaceae</taxon>
        <taxon>Legionella</taxon>
    </lineage>
</organism>
<dbReference type="SUPFAM" id="SSF52172">
    <property type="entry name" value="CheY-like"/>
    <property type="match status" value="1"/>
</dbReference>
<sequence>MAWGFESAVEYAASKLYDLILIDVNIDQRSSLVHQIQNDWRIGKETPIISLSSYEDNASTKMEKEHVFHRHFKKKDVEKIIKFFNILIMDN</sequence>
<keyword evidence="2" id="KW-1185">Reference proteome</keyword>
<dbReference type="STRING" id="658187.LDG_7288"/>
<accession>G9EPU7</accession>
<gene>
    <name evidence="1" type="ORF">LDG_7288</name>
</gene>
<dbReference type="EMBL" id="JH413826">
    <property type="protein sequence ID" value="EHL30731.1"/>
    <property type="molecule type" value="Genomic_DNA"/>
</dbReference>
<evidence type="ECO:0008006" key="3">
    <source>
        <dbReference type="Google" id="ProtNLM"/>
    </source>
</evidence>
<dbReference type="HOGENOM" id="CLU_170259_0_0_6"/>
<dbReference type="InParanoid" id="G9EPU7"/>
<protein>
    <recommendedName>
        <fullName evidence="3">Response regulatory domain-containing protein</fullName>
    </recommendedName>
</protein>
<reference evidence="1 2" key="1">
    <citation type="journal article" date="2011" name="BMC Genomics">
        <title>Insight into cross-talk between intra-amoebal pathogens.</title>
        <authorList>
            <person name="Gimenez G."/>
            <person name="Bertelli C."/>
            <person name="Moliner C."/>
            <person name="Robert C."/>
            <person name="Raoult D."/>
            <person name="Fournier P.E."/>
            <person name="Greub G."/>
        </authorList>
    </citation>
    <scope>NUCLEOTIDE SEQUENCE [LARGE SCALE GENOMIC DNA]</scope>
    <source>
        <strain evidence="1 2">LLAP12</strain>
    </source>
</reference>
<name>G9EPU7_9GAMM</name>
<dbReference type="Gene3D" id="3.40.50.2300">
    <property type="match status" value="1"/>
</dbReference>
<proteinExistence type="predicted"/>